<dbReference type="Proteomes" id="UP000007524">
    <property type="component" value="Segment"/>
</dbReference>
<name>H6X403_9CAUD</name>
<dbReference type="EMBL" id="JQ513383">
    <property type="protein sequence ID" value="AFA44469.1"/>
    <property type="molecule type" value="Genomic_DNA"/>
</dbReference>
<keyword evidence="2" id="KW-1185">Reference proteome</keyword>
<dbReference type="KEGG" id="vg:14012784"/>
<proteinExistence type="predicted"/>
<sequence>MHNEEIIHFLKFYLKCINAVQKLMECEMINDFNDHFGYISTDLYPVPVRAKWNYDQDAYAMQLDFDLFGLPSKFNIETICFDKNDGLILICYNNKTEVDLKYREWLTEESYFQSSLIYDLGSTDLQYWKKCIDLFEKIEGVMTGV</sequence>
<protein>
    <submittedName>
        <fullName evidence="1">Uncharacterized protein</fullName>
    </submittedName>
</protein>
<evidence type="ECO:0000313" key="1">
    <source>
        <dbReference type="EMBL" id="AFA44469.1"/>
    </source>
</evidence>
<gene>
    <name evidence="1" type="ORF">RaK2_00196</name>
</gene>
<reference evidence="1 2" key="1">
    <citation type="journal article" date="2012" name="J. Virol.">
        <title>Genome of Klebsiella sp.-Infecting Bacteriophage vB_KleM_RaK2.</title>
        <authorList>
            <person name="Simoliunas E."/>
            <person name="Kaliniene L."/>
            <person name="Truncaite L."/>
            <person name="Klausa V."/>
            <person name="Zajanckauskaite A."/>
            <person name="Meskys R."/>
        </authorList>
    </citation>
    <scope>NUCLEOTIDE SEQUENCE [LARGE SCALE GENOMIC DNA]</scope>
</reference>
<organism evidence="1 2">
    <name type="scientific">Klebsiella phage vB_KleM_RaK2</name>
    <dbReference type="NCBI Taxonomy" id="1147094"/>
    <lineage>
        <taxon>Viruses</taxon>
        <taxon>Duplodnaviria</taxon>
        <taxon>Heunggongvirae</taxon>
        <taxon>Uroviricota</taxon>
        <taxon>Caudoviricetes</taxon>
        <taxon>Alcyoneusvirus</taxon>
        <taxon>Alcyoneusvirus RaK2</taxon>
    </lineage>
</organism>
<dbReference type="GeneID" id="14012784"/>
<accession>H6X403</accession>
<dbReference type="RefSeq" id="YP_007007351.1">
    <property type="nucleotide sequence ID" value="NC_019526.1"/>
</dbReference>
<evidence type="ECO:0000313" key="2">
    <source>
        <dbReference type="Proteomes" id="UP000007524"/>
    </source>
</evidence>